<gene>
    <name evidence="1" type="ORF">HanXRQr2_Chr08g0349771</name>
</gene>
<dbReference type="Gramene" id="mRNA:HanXRQr2_Chr08g0349771">
    <property type="protein sequence ID" value="mRNA:HanXRQr2_Chr08g0349771"/>
    <property type="gene ID" value="HanXRQr2_Chr08g0349771"/>
</dbReference>
<reference evidence="1" key="2">
    <citation type="submission" date="2020-06" db="EMBL/GenBank/DDBJ databases">
        <title>Helianthus annuus Genome sequencing and assembly Release 2.</title>
        <authorList>
            <person name="Gouzy J."/>
            <person name="Langlade N."/>
            <person name="Munos S."/>
        </authorList>
    </citation>
    <scope>NUCLEOTIDE SEQUENCE</scope>
    <source>
        <tissue evidence="1">Leaves</tissue>
    </source>
</reference>
<reference evidence="1" key="1">
    <citation type="journal article" date="2017" name="Nature">
        <title>The sunflower genome provides insights into oil metabolism, flowering and Asterid evolution.</title>
        <authorList>
            <person name="Badouin H."/>
            <person name="Gouzy J."/>
            <person name="Grassa C.J."/>
            <person name="Murat F."/>
            <person name="Staton S.E."/>
            <person name="Cottret L."/>
            <person name="Lelandais-Briere C."/>
            <person name="Owens G.L."/>
            <person name="Carrere S."/>
            <person name="Mayjonade B."/>
            <person name="Legrand L."/>
            <person name="Gill N."/>
            <person name="Kane N.C."/>
            <person name="Bowers J.E."/>
            <person name="Hubner S."/>
            <person name="Bellec A."/>
            <person name="Berard A."/>
            <person name="Berges H."/>
            <person name="Blanchet N."/>
            <person name="Boniface M.C."/>
            <person name="Brunel D."/>
            <person name="Catrice O."/>
            <person name="Chaidir N."/>
            <person name="Claudel C."/>
            <person name="Donnadieu C."/>
            <person name="Faraut T."/>
            <person name="Fievet G."/>
            <person name="Helmstetter N."/>
            <person name="King M."/>
            <person name="Knapp S.J."/>
            <person name="Lai Z."/>
            <person name="Le Paslier M.C."/>
            <person name="Lippi Y."/>
            <person name="Lorenzon L."/>
            <person name="Mandel J.R."/>
            <person name="Marage G."/>
            <person name="Marchand G."/>
            <person name="Marquand E."/>
            <person name="Bret-Mestries E."/>
            <person name="Morien E."/>
            <person name="Nambeesan S."/>
            <person name="Nguyen T."/>
            <person name="Pegot-Espagnet P."/>
            <person name="Pouilly N."/>
            <person name="Raftis F."/>
            <person name="Sallet E."/>
            <person name="Schiex T."/>
            <person name="Thomas J."/>
            <person name="Vandecasteele C."/>
            <person name="Vares D."/>
            <person name="Vear F."/>
            <person name="Vautrin S."/>
            <person name="Crespi M."/>
            <person name="Mangin B."/>
            <person name="Burke J.M."/>
            <person name="Salse J."/>
            <person name="Munos S."/>
            <person name="Vincourt P."/>
            <person name="Rieseberg L.H."/>
            <person name="Langlade N.B."/>
        </authorList>
    </citation>
    <scope>NUCLEOTIDE SEQUENCE</scope>
    <source>
        <tissue evidence="1">Leaves</tissue>
    </source>
</reference>
<proteinExistence type="predicted"/>
<comment type="caution">
    <text evidence="1">The sequence shown here is derived from an EMBL/GenBank/DDBJ whole genome shotgun (WGS) entry which is preliminary data.</text>
</comment>
<evidence type="ECO:0000313" key="1">
    <source>
        <dbReference type="EMBL" id="KAF5796295.1"/>
    </source>
</evidence>
<protein>
    <submittedName>
        <fullName evidence="1">Uncharacterized protein</fullName>
    </submittedName>
</protein>
<sequence>MQSAMIMYECVKSFKSLVKSMFSMQCEYRCLAYQVFDEMSIRGLIGFV</sequence>
<name>A0A9K3NDY7_HELAN</name>
<keyword evidence="2" id="KW-1185">Reference proteome</keyword>
<dbReference type="EMBL" id="MNCJ02000323">
    <property type="protein sequence ID" value="KAF5796295.1"/>
    <property type="molecule type" value="Genomic_DNA"/>
</dbReference>
<accession>A0A9K3NDY7</accession>
<dbReference type="AlphaFoldDB" id="A0A9K3NDY7"/>
<evidence type="ECO:0000313" key="2">
    <source>
        <dbReference type="Proteomes" id="UP000215914"/>
    </source>
</evidence>
<organism evidence="1 2">
    <name type="scientific">Helianthus annuus</name>
    <name type="common">Common sunflower</name>
    <dbReference type="NCBI Taxonomy" id="4232"/>
    <lineage>
        <taxon>Eukaryota</taxon>
        <taxon>Viridiplantae</taxon>
        <taxon>Streptophyta</taxon>
        <taxon>Embryophyta</taxon>
        <taxon>Tracheophyta</taxon>
        <taxon>Spermatophyta</taxon>
        <taxon>Magnoliopsida</taxon>
        <taxon>eudicotyledons</taxon>
        <taxon>Gunneridae</taxon>
        <taxon>Pentapetalae</taxon>
        <taxon>asterids</taxon>
        <taxon>campanulids</taxon>
        <taxon>Asterales</taxon>
        <taxon>Asteraceae</taxon>
        <taxon>Asteroideae</taxon>
        <taxon>Heliantheae alliance</taxon>
        <taxon>Heliantheae</taxon>
        <taxon>Helianthus</taxon>
    </lineage>
</organism>
<dbReference type="Proteomes" id="UP000215914">
    <property type="component" value="Unassembled WGS sequence"/>
</dbReference>